<dbReference type="SUPFAM" id="SSF51206">
    <property type="entry name" value="cAMP-binding domain-like"/>
    <property type="match status" value="1"/>
</dbReference>
<dbReference type="InterPro" id="IPR000595">
    <property type="entry name" value="cNMP-bd_dom"/>
</dbReference>
<protein>
    <recommendedName>
        <fullName evidence="2">Cyclic nucleotide-binding domain-containing protein</fullName>
    </recommendedName>
</protein>
<dbReference type="EMBL" id="CP009286">
    <property type="protein sequence ID" value="AIQ64505.1"/>
    <property type="molecule type" value="Genomic_DNA"/>
</dbReference>
<gene>
    <name evidence="3" type="ORF">PSTEL_16750</name>
</gene>
<proteinExistence type="predicted"/>
<feature type="domain" description="Cyclic nucleotide-binding" evidence="2">
    <location>
        <begin position="17"/>
        <end position="119"/>
    </location>
</feature>
<evidence type="ECO:0000313" key="4">
    <source>
        <dbReference type="Proteomes" id="UP000029507"/>
    </source>
</evidence>
<dbReference type="HOGENOM" id="CLU_075053_9_1_9"/>
<evidence type="ECO:0000313" key="3">
    <source>
        <dbReference type="EMBL" id="AIQ64505.1"/>
    </source>
</evidence>
<dbReference type="AlphaFoldDB" id="A0A089LWJ1"/>
<reference evidence="3 4" key="1">
    <citation type="submission" date="2014-08" db="EMBL/GenBank/DDBJ databases">
        <title>Comparative genomics of the Paenibacillus odorifer group.</title>
        <authorList>
            <person name="den Bakker H.C."/>
            <person name="Tsai Y.-C."/>
            <person name="Martin N."/>
            <person name="Korlach J."/>
            <person name="Wiedmann M."/>
        </authorList>
    </citation>
    <scope>NUCLEOTIDE SEQUENCE [LARGE SCALE GENOMIC DNA]</scope>
    <source>
        <strain evidence="3 4">DSM 14472</strain>
    </source>
</reference>
<dbReference type="InterPro" id="IPR014710">
    <property type="entry name" value="RmlC-like_jellyroll"/>
</dbReference>
<dbReference type="Pfam" id="PF00027">
    <property type="entry name" value="cNMP_binding"/>
    <property type="match status" value="1"/>
</dbReference>
<dbReference type="InterPro" id="IPR018490">
    <property type="entry name" value="cNMP-bd_dom_sf"/>
</dbReference>
<sequence>MKISWYESLFHTMEALMSTTIPEAEKRNAMDIFKPARLSKKELFLKEGDIPNKLAYNVSGLLRCYYVDGKSNDVTKYFCFEGSVISYSALLLRQESHYYIEALEDCLLLCADYRSFEQLTNDSLFWLKLIKKIQEQALIYKEERERSFQLETASERYVHLLRRHPHIEERINLGYIASYLGISQVSLSRIRSKLNKLNKC</sequence>
<dbReference type="STRING" id="169760.PSTEL_16750"/>
<name>A0A089LWJ1_9BACL</name>
<keyword evidence="4" id="KW-1185">Reference proteome</keyword>
<dbReference type="OrthoDB" id="9798104at2"/>
<dbReference type="Gene3D" id="2.60.120.10">
    <property type="entry name" value="Jelly Rolls"/>
    <property type="match status" value="1"/>
</dbReference>
<dbReference type="Proteomes" id="UP000029507">
    <property type="component" value="Chromosome"/>
</dbReference>
<accession>A0A089LWJ1</accession>
<keyword evidence="1" id="KW-0010">Activator</keyword>
<evidence type="ECO:0000256" key="1">
    <source>
        <dbReference type="ARBA" id="ARBA00023159"/>
    </source>
</evidence>
<dbReference type="KEGG" id="pste:PSTEL_16750"/>
<dbReference type="PROSITE" id="PS50042">
    <property type="entry name" value="CNMP_BINDING_3"/>
    <property type="match status" value="1"/>
</dbReference>
<evidence type="ECO:0000259" key="2">
    <source>
        <dbReference type="PROSITE" id="PS50042"/>
    </source>
</evidence>
<organism evidence="3 4">
    <name type="scientific">Paenibacillus stellifer</name>
    <dbReference type="NCBI Taxonomy" id="169760"/>
    <lineage>
        <taxon>Bacteria</taxon>
        <taxon>Bacillati</taxon>
        <taxon>Bacillota</taxon>
        <taxon>Bacilli</taxon>
        <taxon>Bacillales</taxon>
        <taxon>Paenibacillaceae</taxon>
        <taxon>Paenibacillus</taxon>
    </lineage>
</organism>
<dbReference type="CDD" id="cd00038">
    <property type="entry name" value="CAP_ED"/>
    <property type="match status" value="1"/>
</dbReference>